<evidence type="ECO:0000313" key="2">
    <source>
        <dbReference type="EMBL" id="RLU17963.1"/>
    </source>
</evidence>
<accession>A0A3L8DCV2</accession>
<name>A0A3L8DCV2_OOCBI</name>
<sequence>MSKSIVHFSPESIDIFIVSSPHCGNPAEIQQKCGKFHSIVTIVQQPPGMRRFGSPRKLFRRRKREREKRRERTEGFSSASSCFPFVTNKRNSCERTSATGLLSRRSFEAGNGKGGARGAKNGTR</sequence>
<gene>
    <name evidence="2" type="ORF">DMN91_010204</name>
</gene>
<reference evidence="2" key="2">
    <citation type="submission" date="2018-07" db="EMBL/GenBank/DDBJ databases">
        <authorList>
            <person name="Mckenzie S.K."/>
            <person name="Kronauer D.J.C."/>
        </authorList>
    </citation>
    <scope>NUCLEOTIDE SEQUENCE</scope>
    <source>
        <strain evidence="2">Clonal line C1</strain>
    </source>
</reference>
<feature type="region of interest" description="Disordered" evidence="1">
    <location>
        <begin position="97"/>
        <end position="124"/>
    </location>
</feature>
<proteinExistence type="predicted"/>
<comment type="caution">
    <text evidence="2">The sequence shown here is derived from an EMBL/GenBank/DDBJ whole genome shotgun (WGS) entry which is preliminary data.</text>
</comment>
<evidence type="ECO:0000256" key="1">
    <source>
        <dbReference type="SAM" id="MobiDB-lite"/>
    </source>
</evidence>
<organism evidence="2">
    <name type="scientific">Ooceraea biroi</name>
    <name type="common">Clonal raider ant</name>
    <name type="synonym">Cerapachys biroi</name>
    <dbReference type="NCBI Taxonomy" id="2015173"/>
    <lineage>
        <taxon>Eukaryota</taxon>
        <taxon>Metazoa</taxon>
        <taxon>Ecdysozoa</taxon>
        <taxon>Arthropoda</taxon>
        <taxon>Hexapoda</taxon>
        <taxon>Insecta</taxon>
        <taxon>Pterygota</taxon>
        <taxon>Neoptera</taxon>
        <taxon>Endopterygota</taxon>
        <taxon>Hymenoptera</taxon>
        <taxon>Apocrita</taxon>
        <taxon>Aculeata</taxon>
        <taxon>Formicoidea</taxon>
        <taxon>Formicidae</taxon>
        <taxon>Dorylinae</taxon>
        <taxon>Ooceraea</taxon>
    </lineage>
</organism>
<dbReference type="Proteomes" id="UP000279307">
    <property type="component" value="Chromosome 10"/>
</dbReference>
<dbReference type="AlphaFoldDB" id="A0A3L8DCV2"/>
<dbReference type="EMBL" id="QOIP01000010">
    <property type="protein sequence ID" value="RLU17963.1"/>
    <property type="molecule type" value="Genomic_DNA"/>
</dbReference>
<protein>
    <submittedName>
        <fullName evidence="2">Uncharacterized protein</fullName>
    </submittedName>
</protein>
<reference evidence="2" key="1">
    <citation type="journal article" date="2018" name="Genome Res.">
        <title>The genomic architecture and molecular evolution of ant odorant receptors.</title>
        <authorList>
            <person name="McKenzie S.K."/>
            <person name="Kronauer D.J.C."/>
        </authorList>
    </citation>
    <scope>NUCLEOTIDE SEQUENCE [LARGE SCALE GENOMIC DNA]</scope>
    <source>
        <strain evidence="2">Clonal line C1</strain>
    </source>
</reference>